<gene>
    <name evidence="1" type="ORF">S01H1_01635</name>
</gene>
<feature type="non-terminal residue" evidence="1">
    <location>
        <position position="1"/>
    </location>
</feature>
<protein>
    <recommendedName>
        <fullName evidence="2">Hydrolase TatD</fullName>
    </recommendedName>
</protein>
<dbReference type="EMBL" id="BARS01000727">
    <property type="protein sequence ID" value="GAF81721.1"/>
    <property type="molecule type" value="Genomic_DNA"/>
</dbReference>
<evidence type="ECO:0008006" key="2">
    <source>
        <dbReference type="Google" id="ProtNLM"/>
    </source>
</evidence>
<dbReference type="AlphaFoldDB" id="X0T2Z1"/>
<name>X0T2Z1_9ZZZZ</name>
<sequence>SYIPLIVAKIAQIKEVPAETVAQATAENTVRLFHLPCV</sequence>
<proteinExistence type="predicted"/>
<organism evidence="1">
    <name type="scientific">marine sediment metagenome</name>
    <dbReference type="NCBI Taxonomy" id="412755"/>
    <lineage>
        <taxon>unclassified sequences</taxon>
        <taxon>metagenomes</taxon>
        <taxon>ecological metagenomes</taxon>
    </lineage>
</organism>
<accession>X0T2Z1</accession>
<dbReference type="SUPFAM" id="SSF51556">
    <property type="entry name" value="Metallo-dependent hydrolases"/>
    <property type="match status" value="1"/>
</dbReference>
<evidence type="ECO:0000313" key="1">
    <source>
        <dbReference type="EMBL" id="GAF81721.1"/>
    </source>
</evidence>
<dbReference type="Gene3D" id="3.20.20.140">
    <property type="entry name" value="Metal-dependent hydrolases"/>
    <property type="match status" value="1"/>
</dbReference>
<dbReference type="InterPro" id="IPR032466">
    <property type="entry name" value="Metal_Hydrolase"/>
</dbReference>
<reference evidence="1" key="1">
    <citation type="journal article" date="2014" name="Front. Microbiol.">
        <title>High frequency of phylogenetically diverse reductive dehalogenase-homologous genes in deep subseafloor sedimentary metagenomes.</title>
        <authorList>
            <person name="Kawai M."/>
            <person name="Futagami T."/>
            <person name="Toyoda A."/>
            <person name="Takaki Y."/>
            <person name="Nishi S."/>
            <person name="Hori S."/>
            <person name="Arai W."/>
            <person name="Tsubouchi T."/>
            <person name="Morono Y."/>
            <person name="Uchiyama I."/>
            <person name="Ito T."/>
            <person name="Fujiyama A."/>
            <person name="Inagaki F."/>
            <person name="Takami H."/>
        </authorList>
    </citation>
    <scope>NUCLEOTIDE SEQUENCE</scope>
    <source>
        <strain evidence="1">Expedition CK06-06</strain>
    </source>
</reference>
<comment type="caution">
    <text evidence="1">The sequence shown here is derived from an EMBL/GenBank/DDBJ whole genome shotgun (WGS) entry which is preliminary data.</text>
</comment>